<gene>
    <name evidence="1" type="ORF">GCM10020367_18550</name>
</gene>
<sequence>MAVAGAIPLFGKAFKGGKIILKNIDDLDEVPNKFPDEIDFPKFEEGKTAAWADGEFTLSGYSADVPPGFSRPILSAVAKEFPMNRTPSFKDNNAGDGAFWLSHAEKQVQTLRPGKPIVSTRDMCDHCFQDFTELARLNSQNYYVLDPSGLYVFKP</sequence>
<comment type="caution">
    <text evidence="1">The sequence shown here is derived from an EMBL/GenBank/DDBJ whole genome shotgun (WGS) entry which is preliminary data.</text>
</comment>
<dbReference type="Proteomes" id="UP001499990">
    <property type="component" value="Unassembled WGS sequence"/>
</dbReference>
<name>A0ABP6S8W2_9ACTN</name>
<dbReference type="EMBL" id="BAAAYL010000001">
    <property type="protein sequence ID" value="GAA3370737.1"/>
    <property type="molecule type" value="Genomic_DNA"/>
</dbReference>
<keyword evidence="2" id="KW-1185">Reference proteome</keyword>
<proteinExistence type="predicted"/>
<evidence type="ECO:0000313" key="1">
    <source>
        <dbReference type="EMBL" id="GAA3370737.1"/>
    </source>
</evidence>
<organism evidence="1 2">
    <name type="scientific">Streptomyces sannanensis</name>
    <dbReference type="NCBI Taxonomy" id="285536"/>
    <lineage>
        <taxon>Bacteria</taxon>
        <taxon>Bacillati</taxon>
        <taxon>Actinomycetota</taxon>
        <taxon>Actinomycetes</taxon>
        <taxon>Kitasatosporales</taxon>
        <taxon>Streptomycetaceae</taxon>
        <taxon>Streptomyces</taxon>
    </lineage>
</organism>
<evidence type="ECO:0000313" key="2">
    <source>
        <dbReference type="Proteomes" id="UP001499990"/>
    </source>
</evidence>
<protein>
    <submittedName>
        <fullName evidence="1">Uncharacterized protein</fullName>
    </submittedName>
</protein>
<reference evidence="2" key="1">
    <citation type="journal article" date="2019" name="Int. J. Syst. Evol. Microbiol.">
        <title>The Global Catalogue of Microorganisms (GCM) 10K type strain sequencing project: providing services to taxonomists for standard genome sequencing and annotation.</title>
        <authorList>
            <consortium name="The Broad Institute Genomics Platform"/>
            <consortium name="The Broad Institute Genome Sequencing Center for Infectious Disease"/>
            <person name="Wu L."/>
            <person name="Ma J."/>
        </authorList>
    </citation>
    <scope>NUCLEOTIDE SEQUENCE [LARGE SCALE GENOMIC DNA]</scope>
    <source>
        <strain evidence="2">JCM 9651</strain>
    </source>
</reference>
<accession>A0ABP6S8W2</accession>